<dbReference type="AlphaFoldDB" id="A0AAE5LHD1"/>
<dbReference type="Pfam" id="PF08660">
    <property type="entry name" value="Alg14"/>
    <property type="match status" value="1"/>
</dbReference>
<evidence type="ECO:0008006" key="3">
    <source>
        <dbReference type="Google" id="ProtNLM"/>
    </source>
</evidence>
<dbReference type="Gene3D" id="3.40.50.2000">
    <property type="entry name" value="Glycogen Phosphorylase B"/>
    <property type="match status" value="1"/>
</dbReference>
<reference evidence="1 2" key="1">
    <citation type="submission" date="2019-08" db="EMBL/GenBank/DDBJ databases">
        <title>Draft genome sequencing and comparative genomics of hatchery-associated Vibrios.</title>
        <authorList>
            <person name="Kehlet-Delgado H."/>
            <person name="Mueller R.S."/>
        </authorList>
    </citation>
    <scope>NUCLEOTIDE SEQUENCE [LARGE SCALE GENOMIC DNA]</scope>
    <source>
        <strain evidence="1 2">01-65-5-1</strain>
    </source>
</reference>
<organism evidence="1 2">
    <name type="scientific">Vibrio tubiashii</name>
    <dbReference type="NCBI Taxonomy" id="29498"/>
    <lineage>
        <taxon>Bacteria</taxon>
        <taxon>Pseudomonadati</taxon>
        <taxon>Pseudomonadota</taxon>
        <taxon>Gammaproteobacteria</taxon>
        <taxon>Vibrionales</taxon>
        <taxon>Vibrionaceae</taxon>
        <taxon>Vibrio</taxon>
        <taxon>Vibrio oreintalis group</taxon>
    </lineage>
</organism>
<dbReference type="Proteomes" id="UP000572722">
    <property type="component" value="Unassembled WGS sequence"/>
</dbReference>
<protein>
    <recommendedName>
        <fullName evidence="3">UDP-N-acetylglucosamine--LPS N-acetylglucosamine transferase</fullName>
    </recommendedName>
</protein>
<evidence type="ECO:0000313" key="2">
    <source>
        <dbReference type="Proteomes" id="UP000572722"/>
    </source>
</evidence>
<dbReference type="GO" id="GO:0006488">
    <property type="term" value="P:dolichol-linked oligosaccharide biosynthetic process"/>
    <property type="evidence" value="ECO:0007669"/>
    <property type="project" value="InterPro"/>
</dbReference>
<name>A0AAE5LHD1_9VIBR</name>
<accession>A0AAE5LHD1</accession>
<sequence>MKTKKILAVASGGGHWVQLRRLQKAFSGHNQVYVTVKPDYQADTPEGAKFYTVRDATRWDKIGLIQLLLQLIVIVFKERPDIVISTGAAPGYFALRLGRLLGAKTIWIDSVANVEKISLSGEKVSKHVDHCLTQWQHLDGRGFKFKGNCL</sequence>
<proteinExistence type="predicted"/>
<dbReference type="InterPro" id="IPR013969">
    <property type="entry name" value="Oligosacch_biosynth_Alg14"/>
</dbReference>
<comment type="caution">
    <text evidence="1">The sequence shown here is derived from an EMBL/GenBank/DDBJ whole genome shotgun (WGS) entry which is preliminary data.</text>
</comment>
<gene>
    <name evidence="1" type="ORF">F0237_06395</name>
</gene>
<dbReference type="EMBL" id="VTXO01000001">
    <property type="protein sequence ID" value="NOI80294.1"/>
    <property type="molecule type" value="Genomic_DNA"/>
</dbReference>
<evidence type="ECO:0000313" key="1">
    <source>
        <dbReference type="EMBL" id="NOI80294.1"/>
    </source>
</evidence>
<dbReference type="SUPFAM" id="SSF53756">
    <property type="entry name" value="UDP-Glycosyltransferase/glycogen phosphorylase"/>
    <property type="match status" value="1"/>
</dbReference>